<dbReference type="GO" id="GO:0015990">
    <property type="term" value="P:electron transport coupled proton transport"/>
    <property type="evidence" value="ECO:0007669"/>
    <property type="project" value="TreeGrafter"/>
</dbReference>
<feature type="transmembrane region" description="Helical" evidence="3">
    <location>
        <begin position="15"/>
        <end position="35"/>
    </location>
</feature>
<dbReference type="InterPro" id="IPR003918">
    <property type="entry name" value="NADH_UbQ_OxRdtase"/>
</dbReference>
<protein>
    <recommendedName>
        <fullName evidence="4">NADH:quinone oxidoreductase/Mrp antiporter transmembrane domain-containing protein</fullName>
    </recommendedName>
</protein>
<dbReference type="GO" id="GO:0008137">
    <property type="term" value="F:NADH dehydrogenase (ubiquinone) activity"/>
    <property type="evidence" value="ECO:0007669"/>
    <property type="project" value="InterPro"/>
</dbReference>
<evidence type="ECO:0000313" key="5">
    <source>
        <dbReference type="EMBL" id="OUM84166.1"/>
    </source>
</evidence>
<evidence type="ECO:0000256" key="2">
    <source>
        <dbReference type="RuleBase" id="RU000320"/>
    </source>
</evidence>
<evidence type="ECO:0000256" key="3">
    <source>
        <dbReference type="SAM" id="Phobius"/>
    </source>
</evidence>
<feature type="transmembrane region" description="Helical" evidence="3">
    <location>
        <begin position="147"/>
        <end position="166"/>
    </location>
</feature>
<reference evidence="6" key="1">
    <citation type="submission" date="2016-06" db="EMBL/GenBank/DDBJ databases">
        <authorList>
            <person name="Nascimento L."/>
            <person name="Pereira R.V."/>
            <person name="Martins L.F."/>
            <person name="Quaggio R.B."/>
            <person name="Silva A.M."/>
            <person name="Setubal J.C."/>
        </authorList>
    </citation>
    <scope>NUCLEOTIDE SEQUENCE [LARGE SCALE GENOMIC DNA]</scope>
</reference>
<comment type="caution">
    <text evidence="5">The sequence shown here is derived from an EMBL/GenBank/DDBJ whole genome shotgun (WGS) entry which is preliminary data.</text>
</comment>
<name>A0A1Y3PDG0_9BACI</name>
<dbReference type="EMBL" id="LZRT01000142">
    <property type="protein sequence ID" value="OUM84166.1"/>
    <property type="molecule type" value="Genomic_DNA"/>
</dbReference>
<dbReference type="AlphaFoldDB" id="A0A1Y3PDG0"/>
<dbReference type="InterPro" id="IPR001750">
    <property type="entry name" value="ND/Mrp_TM"/>
</dbReference>
<accession>A0A1Y3PDG0</accession>
<evidence type="ECO:0000259" key="4">
    <source>
        <dbReference type="Pfam" id="PF00361"/>
    </source>
</evidence>
<keyword evidence="3" id="KW-1133">Transmembrane helix</keyword>
<sequence>MRFGAGLFPEQIRDFAFALAVFGVINILYGALIAFRQTDIRLVLAYSSVSHMGIVLLGLAAMNASGWQGVIFQLVSHGLLSPLLFYILLIIYLRTGTTRLDELGGLIRVMPVLSGVFLAAAMGYLGLPLMSGFVSEFLTFHGLFNRLPGFAAVGVLGMILTAAYLLRAMQGITFGPLIPRLQEGGVNDVRVLEFIPAIALLALVLLLGVIPSVLGDPLQNTLQSLLLRLGG</sequence>
<keyword evidence="2 3" id="KW-0812">Transmembrane</keyword>
<organism evidence="5 6">
    <name type="scientific">Bacillus thermozeamaize</name>
    <dbReference type="NCBI Taxonomy" id="230954"/>
    <lineage>
        <taxon>Bacteria</taxon>
        <taxon>Bacillati</taxon>
        <taxon>Bacillota</taxon>
        <taxon>Bacilli</taxon>
        <taxon>Bacillales</taxon>
        <taxon>Bacillaceae</taxon>
        <taxon>Bacillus</taxon>
    </lineage>
</organism>
<dbReference type="GO" id="GO:0042773">
    <property type="term" value="P:ATP synthesis coupled electron transport"/>
    <property type="evidence" value="ECO:0007669"/>
    <property type="project" value="InterPro"/>
</dbReference>
<evidence type="ECO:0000256" key="1">
    <source>
        <dbReference type="ARBA" id="ARBA00004651"/>
    </source>
</evidence>
<feature type="transmembrane region" description="Helical" evidence="3">
    <location>
        <begin position="194"/>
        <end position="214"/>
    </location>
</feature>
<feature type="transmembrane region" description="Helical" evidence="3">
    <location>
        <begin position="70"/>
        <end position="93"/>
    </location>
</feature>
<dbReference type="GO" id="GO:0048039">
    <property type="term" value="F:ubiquinone binding"/>
    <property type="evidence" value="ECO:0007669"/>
    <property type="project" value="TreeGrafter"/>
</dbReference>
<comment type="subcellular location">
    <subcellularLocation>
        <location evidence="1">Cell membrane</location>
        <topology evidence="1">Multi-pass membrane protein</topology>
    </subcellularLocation>
    <subcellularLocation>
        <location evidence="2">Membrane</location>
        <topology evidence="2">Multi-pass membrane protein</topology>
    </subcellularLocation>
</comment>
<feature type="transmembrane region" description="Helical" evidence="3">
    <location>
        <begin position="105"/>
        <end position="127"/>
    </location>
</feature>
<evidence type="ECO:0000313" key="6">
    <source>
        <dbReference type="Proteomes" id="UP000196475"/>
    </source>
</evidence>
<dbReference type="PRINTS" id="PR01437">
    <property type="entry name" value="NUOXDRDTASE4"/>
</dbReference>
<gene>
    <name evidence="5" type="ORF">BAA01_04345</name>
</gene>
<proteinExistence type="predicted"/>
<dbReference type="GO" id="GO:0005886">
    <property type="term" value="C:plasma membrane"/>
    <property type="evidence" value="ECO:0007669"/>
    <property type="project" value="UniProtKB-SubCell"/>
</dbReference>
<feature type="transmembrane region" description="Helical" evidence="3">
    <location>
        <begin position="42"/>
        <end position="64"/>
    </location>
</feature>
<feature type="domain" description="NADH:quinone oxidoreductase/Mrp antiporter transmembrane" evidence="4">
    <location>
        <begin position="16"/>
        <end position="159"/>
    </location>
</feature>
<dbReference type="Proteomes" id="UP000196475">
    <property type="component" value="Unassembled WGS sequence"/>
</dbReference>
<dbReference type="PANTHER" id="PTHR43507:SF1">
    <property type="entry name" value="NADH-UBIQUINONE OXIDOREDUCTASE CHAIN 4"/>
    <property type="match status" value="1"/>
</dbReference>
<dbReference type="GO" id="GO:0003954">
    <property type="term" value="F:NADH dehydrogenase activity"/>
    <property type="evidence" value="ECO:0007669"/>
    <property type="project" value="TreeGrafter"/>
</dbReference>
<keyword evidence="3" id="KW-0472">Membrane</keyword>
<dbReference type="PANTHER" id="PTHR43507">
    <property type="entry name" value="NADH-UBIQUINONE OXIDOREDUCTASE CHAIN 4"/>
    <property type="match status" value="1"/>
</dbReference>
<dbReference type="Pfam" id="PF00361">
    <property type="entry name" value="Proton_antipo_M"/>
    <property type="match status" value="1"/>
</dbReference>